<feature type="chain" id="PRO_5031428857" description="Growth factor receptor domain-containing protein" evidence="4">
    <location>
        <begin position="17"/>
        <end position="996"/>
    </location>
</feature>
<dbReference type="InterPro" id="IPR009030">
    <property type="entry name" value="Growth_fac_rcpt_cys_sf"/>
</dbReference>
<keyword evidence="3" id="KW-0472">Membrane</keyword>
<dbReference type="AlphaFoldDB" id="A0A7R9PPW1"/>
<name>A0A7R9PPW1_TIMGE</name>
<dbReference type="CDD" id="cd00064">
    <property type="entry name" value="FU"/>
    <property type="match status" value="7"/>
</dbReference>
<proteinExistence type="predicted"/>
<dbReference type="EMBL" id="OE842953">
    <property type="protein sequence ID" value="CAD7601867.1"/>
    <property type="molecule type" value="Genomic_DNA"/>
</dbReference>
<feature type="domain" description="Growth factor receptor" evidence="5">
    <location>
        <begin position="270"/>
        <end position="378"/>
    </location>
</feature>
<dbReference type="InterPro" id="IPR006212">
    <property type="entry name" value="Furin_repeat"/>
</dbReference>
<feature type="region of interest" description="Disordered" evidence="2">
    <location>
        <begin position="882"/>
        <end position="911"/>
    </location>
</feature>
<reference evidence="6" key="1">
    <citation type="submission" date="2020-11" db="EMBL/GenBank/DDBJ databases">
        <authorList>
            <person name="Tran Van P."/>
        </authorList>
    </citation>
    <scope>NUCLEOTIDE SEQUENCE</scope>
</reference>
<dbReference type="FunFam" id="2.10.220.10:FF:000055">
    <property type="entry name" value="Furin-like protease 2"/>
    <property type="match status" value="1"/>
</dbReference>
<evidence type="ECO:0000256" key="2">
    <source>
        <dbReference type="SAM" id="MobiDB-lite"/>
    </source>
</evidence>
<feature type="signal peptide" evidence="4">
    <location>
        <begin position="1"/>
        <end position="16"/>
    </location>
</feature>
<feature type="transmembrane region" description="Helical" evidence="3">
    <location>
        <begin position="920"/>
        <end position="943"/>
    </location>
</feature>
<organism evidence="6">
    <name type="scientific">Timema genevievae</name>
    <name type="common">Walking stick</name>
    <dbReference type="NCBI Taxonomy" id="629358"/>
    <lineage>
        <taxon>Eukaryota</taxon>
        <taxon>Metazoa</taxon>
        <taxon>Ecdysozoa</taxon>
        <taxon>Arthropoda</taxon>
        <taxon>Hexapoda</taxon>
        <taxon>Insecta</taxon>
        <taxon>Pterygota</taxon>
        <taxon>Neoptera</taxon>
        <taxon>Polyneoptera</taxon>
        <taxon>Phasmatodea</taxon>
        <taxon>Timematodea</taxon>
        <taxon>Timematoidea</taxon>
        <taxon>Timematidae</taxon>
        <taxon>Timema</taxon>
    </lineage>
</organism>
<dbReference type="InterPro" id="IPR032778">
    <property type="entry name" value="GF_recep_IV"/>
</dbReference>
<keyword evidence="3" id="KW-0812">Transmembrane</keyword>
<evidence type="ECO:0000259" key="5">
    <source>
        <dbReference type="Pfam" id="PF14843"/>
    </source>
</evidence>
<dbReference type="FunFam" id="2.10.220.10:FF:000020">
    <property type="entry name" value="Furin-like protease 2"/>
    <property type="match status" value="1"/>
</dbReference>
<feature type="region of interest" description="Disordered" evidence="2">
    <location>
        <begin position="233"/>
        <end position="256"/>
    </location>
</feature>
<dbReference type="SMART" id="SM00261">
    <property type="entry name" value="FU"/>
    <property type="match status" value="10"/>
</dbReference>
<sequence>MLHLMILMLHLEPGNMLHLMVLMLHLEPGNMLHLLVIMIHLESGNRLHLLVIMLHLEPGNMLHLLVIMIHLEPGNRLHLLVLMLHLEPGNRLHLLVIMIHLEPGNMLHILVLMLYLESGNMLHLLVIMIHLEPGNRLHLLVIMIHLEPGNMLHLLVIMIHLESGNRLHLLVIMLHLEPGILKKWQLIFYGTATSPIRIKSNNGAGKSPDAKPPRKNKAGVRFNVTRPEVGLNETFDDATQREGSWDDRDHPVGDDQRTKLYQGRTIVYDCDTECDHQGCYGQGPTQCIACGHYKLDSLCVNRCPPRSFPNQDGICWPCHDSCDTCAGAGQDSCLTCAPAHLRVTDLAVCLQQCPEGYYEDSEENLCVPCEPNCASCHDQPDYCSSCEHHLVLYENRCYATCPVYTYETEDYSPSWLCHSSVATHVNARSEQCRGLCLRACHRSLSSPDIQEPSPPPPPWPDFLKLEELASPNVYARRTRLGVKTQTIQKRLYPRLPYWESKLDLRNHSKKLKQALLTLETLQDTKLDPRTCIESCLVRISRCSPCHTTCATCNGSSETQCISCRSEHLSLDGACLESCPSGYYAHRRRRECIHCPQRCATCGESGCLTCEPYWTLDRKANCVPEGSSHCDSGEYWEGGHCRPCHSTCEKCDGPTETNCISCSPPLLLEGSRCLATCLDGSFLDQGVCVPCLHTCQRCVSRVNCTLCSPGLHLQSGECRTTCAHGYYSDGGVCAKCYLSCMTCTGPRRDQCVTCPPGWQLAAGECHPNCPLGFFKSQYGCQKCDHYCHTCSGEGPLNCTSCPARSMLDGGMCTQCLGSQYYDSTTRLCQMCHDTCKSCTGRGPLQCSTCRPPLHLDLLSHRCLQCCGHQRSQDCCQCDQVTGNCPDSSPSGKRRIHSGPEQGTQRRVEGEVNQTPYSPLRAVTPLAVGLCATVFVVLALTFTLLQARSRPRRKLWMSEEGYKKVSTDSSTDSFPLNQDENSFTGDEDASEDILFTRT</sequence>
<evidence type="ECO:0000256" key="3">
    <source>
        <dbReference type="SAM" id="Phobius"/>
    </source>
</evidence>
<keyword evidence="3" id="KW-1133">Transmembrane helix</keyword>
<feature type="compositionally biased region" description="Polar residues" evidence="2">
    <location>
        <begin position="965"/>
        <end position="982"/>
    </location>
</feature>
<feature type="compositionally biased region" description="Basic and acidic residues" evidence="2">
    <location>
        <begin position="238"/>
        <end position="256"/>
    </location>
</feature>
<evidence type="ECO:0000313" key="6">
    <source>
        <dbReference type="EMBL" id="CAD7601867.1"/>
    </source>
</evidence>
<keyword evidence="1" id="KW-0325">Glycoprotein</keyword>
<dbReference type="Pfam" id="PF14843">
    <property type="entry name" value="GF_recep_IV"/>
    <property type="match status" value="1"/>
</dbReference>
<gene>
    <name evidence="6" type="ORF">TGEB3V08_LOCUS8109</name>
</gene>
<dbReference type="PANTHER" id="PTHR15332">
    <property type="entry name" value="PROPROTEIN CONVERTASE SUBTILISIN_KEXIN TYPE 5-LIKE"/>
    <property type="match status" value="1"/>
</dbReference>
<keyword evidence="4" id="KW-0732">Signal</keyword>
<feature type="region of interest" description="Disordered" evidence="2">
    <location>
        <begin position="959"/>
        <end position="996"/>
    </location>
</feature>
<dbReference type="SUPFAM" id="SSF57184">
    <property type="entry name" value="Growth factor receptor domain"/>
    <property type="match status" value="4"/>
</dbReference>
<dbReference type="PANTHER" id="PTHR15332:SF175">
    <property type="entry name" value="PROPROTEIN CONVERTASE SUBTILISIN_KEXIN TYPE 5-LIKE"/>
    <property type="match status" value="1"/>
</dbReference>
<evidence type="ECO:0000256" key="4">
    <source>
        <dbReference type="SAM" id="SignalP"/>
    </source>
</evidence>
<evidence type="ECO:0000256" key="1">
    <source>
        <dbReference type="ARBA" id="ARBA00023180"/>
    </source>
</evidence>
<accession>A0A7R9PPW1</accession>
<protein>
    <recommendedName>
        <fullName evidence="5">Growth factor receptor domain-containing protein</fullName>
    </recommendedName>
</protein>
<dbReference type="Gene3D" id="2.10.220.10">
    <property type="entry name" value="Hormone Receptor, Insulin-like Growth Factor Receptor 1, Chain A, domain 2"/>
    <property type="match status" value="6"/>
</dbReference>